<dbReference type="Pfam" id="PF02875">
    <property type="entry name" value="Mur_ligase_C"/>
    <property type="match status" value="1"/>
</dbReference>
<dbReference type="PANTHER" id="PTHR11136:SF0">
    <property type="entry name" value="DIHYDROFOLATE SYNTHETASE-RELATED"/>
    <property type="match status" value="1"/>
</dbReference>
<comment type="catalytic activity">
    <reaction evidence="9">
        <text>(6S)-5,6,7,8-tetrahydrofolyl-(gamma-L-Glu)(n) + L-glutamate + ATP = (6S)-5,6,7,8-tetrahydrofolyl-(gamma-L-Glu)(n+1) + ADP + phosphate + H(+)</text>
        <dbReference type="Rhea" id="RHEA:10580"/>
        <dbReference type="Rhea" id="RHEA-COMP:14738"/>
        <dbReference type="Rhea" id="RHEA-COMP:14740"/>
        <dbReference type="ChEBI" id="CHEBI:15378"/>
        <dbReference type="ChEBI" id="CHEBI:29985"/>
        <dbReference type="ChEBI" id="CHEBI:30616"/>
        <dbReference type="ChEBI" id="CHEBI:43474"/>
        <dbReference type="ChEBI" id="CHEBI:141005"/>
        <dbReference type="ChEBI" id="CHEBI:456216"/>
        <dbReference type="EC" id="6.3.2.17"/>
    </reaction>
</comment>
<keyword evidence="5 10" id="KW-0547">Nucleotide-binding</keyword>
<evidence type="ECO:0000256" key="3">
    <source>
        <dbReference type="ARBA" id="ARBA00022598"/>
    </source>
</evidence>
<dbReference type="Proteomes" id="UP001595817">
    <property type="component" value="Unassembled WGS sequence"/>
</dbReference>
<evidence type="ECO:0000256" key="1">
    <source>
        <dbReference type="ARBA" id="ARBA00008276"/>
    </source>
</evidence>
<dbReference type="InterPro" id="IPR036615">
    <property type="entry name" value="Mur_ligase_C_dom_sf"/>
</dbReference>
<evidence type="ECO:0000256" key="10">
    <source>
        <dbReference type="PIRNR" id="PIRNR001563"/>
    </source>
</evidence>
<dbReference type="SUPFAM" id="SSF53244">
    <property type="entry name" value="MurD-like peptide ligases, peptide-binding domain"/>
    <property type="match status" value="1"/>
</dbReference>
<keyword evidence="7" id="KW-0460">Magnesium</keyword>
<keyword evidence="6 10" id="KW-0067">ATP-binding</keyword>
<evidence type="ECO:0000256" key="2">
    <source>
        <dbReference type="ARBA" id="ARBA00013025"/>
    </source>
</evidence>
<evidence type="ECO:0000256" key="5">
    <source>
        <dbReference type="ARBA" id="ARBA00022741"/>
    </source>
</evidence>
<keyword evidence="14" id="KW-1185">Reference proteome</keyword>
<name>A0ABV8X1T3_9LACT</name>
<evidence type="ECO:0000259" key="11">
    <source>
        <dbReference type="Pfam" id="PF02875"/>
    </source>
</evidence>
<dbReference type="NCBIfam" id="TIGR01499">
    <property type="entry name" value="folC"/>
    <property type="match status" value="1"/>
</dbReference>
<dbReference type="InterPro" id="IPR018109">
    <property type="entry name" value="Folylpolyglutamate_synth_CS"/>
</dbReference>
<dbReference type="EMBL" id="JBHSEC010000005">
    <property type="protein sequence ID" value="MFC4409891.1"/>
    <property type="molecule type" value="Genomic_DNA"/>
</dbReference>
<evidence type="ECO:0000313" key="14">
    <source>
        <dbReference type="Proteomes" id="UP001595817"/>
    </source>
</evidence>
<dbReference type="SUPFAM" id="SSF53623">
    <property type="entry name" value="MurD-like peptide ligases, catalytic domain"/>
    <property type="match status" value="1"/>
</dbReference>
<evidence type="ECO:0000256" key="8">
    <source>
        <dbReference type="ARBA" id="ARBA00030592"/>
    </source>
</evidence>
<organism evidence="13 14">
    <name type="scientific">Chungangia koreensis</name>
    <dbReference type="NCBI Taxonomy" id="752657"/>
    <lineage>
        <taxon>Bacteria</taxon>
        <taxon>Bacillati</taxon>
        <taxon>Bacillota</taxon>
        <taxon>Bacilli</taxon>
        <taxon>Lactobacillales</taxon>
        <taxon>Chungangia</taxon>
    </lineage>
</organism>
<keyword evidence="4" id="KW-0479">Metal-binding</keyword>
<dbReference type="RefSeq" id="WP_378153126.1">
    <property type="nucleotide sequence ID" value="NZ_JBHSEC010000005.1"/>
</dbReference>
<dbReference type="PIRSF" id="PIRSF001563">
    <property type="entry name" value="Folylpolyglu_synth"/>
    <property type="match status" value="1"/>
</dbReference>
<feature type="domain" description="Mur ligase C-terminal" evidence="11">
    <location>
        <begin position="286"/>
        <end position="371"/>
    </location>
</feature>
<reference evidence="14" key="1">
    <citation type="journal article" date="2019" name="Int. J. Syst. Evol. Microbiol.">
        <title>The Global Catalogue of Microorganisms (GCM) 10K type strain sequencing project: providing services to taxonomists for standard genome sequencing and annotation.</title>
        <authorList>
            <consortium name="The Broad Institute Genomics Platform"/>
            <consortium name="The Broad Institute Genome Sequencing Center for Infectious Disease"/>
            <person name="Wu L."/>
            <person name="Ma J."/>
        </authorList>
    </citation>
    <scope>NUCLEOTIDE SEQUENCE [LARGE SCALE GENOMIC DNA]</scope>
    <source>
        <strain evidence="14">CCUG 59778</strain>
    </source>
</reference>
<evidence type="ECO:0000256" key="7">
    <source>
        <dbReference type="ARBA" id="ARBA00022842"/>
    </source>
</evidence>
<sequence>MIPKLDDYQKRWGIESDPIIKPGLDSILSALERLGNPQKQLRVIHIAGTNGKGSTAAFLHSILSEHGLKTASFTSPWVVDVHDQIKLDGRNITSEEMDEVFKRMKDAGISGMLTEFELLTAAAFLAFEEFQPDIVLLEAGMGGRYDSTNVITPLVSIITSIGLEHTNFLGETIKDIAWHKGGIIKVGVPVITGKLPSEAAKVIEEIAAELKSDVMRFEEEFSISRSKGSESFHFDNKSIGNLQRTLLGSHQASNMALAITTAILVLDKEFSINKTLQGVKTAVNPGRFERITDCVYMDGAHNVDSAKALTKLVVDKFGETPIHFVVGMLKDKDIEGFLLELTGVAASFTFVDFSHARAASPEELLQKCEFSRKSVKNKNKVTLDLLSSEEGVTIITGSLYLLTELREIIHGNLVNNQNS</sequence>
<keyword evidence="3 10" id="KW-0436">Ligase</keyword>
<evidence type="ECO:0000256" key="6">
    <source>
        <dbReference type="ARBA" id="ARBA00022840"/>
    </source>
</evidence>
<accession>A0ABV8X1T3</accession>
<dbReference type="InterPro" id="IPR001645">
    <property type="entry name" value="Folylpolyglutamate_synth"/>
</dbReference>
<evidence type="ECO:0000256" key="4">
    <source>
        <dbReference type="ARBA" id="ARBA00022723"/>
    </source>
</evidence>
<comment type="caution">
    <text evidence="13">The sequence shown here is derived from an EMBL/GenBank/DDBJ whole genome shotgun (WGS) entry which is preliminary data.</text>
</comment>
<dbReference type="InterPro" id="IPR004101">
    <property type="entry name" value="Mur_ligase_C"/>
</dbReference>
<dbReference type="PROSITE" id="PS01012">
    <property type="entry name" value="FOLYLPOLYGLU_SYNT_2"/>
    <property type="match status" value="1"/>
</dbReference>
<comment type="similarity">
    <text evidence="1 10">Belongs to the folylpolyglutamate synthase family.</text>
</comment>
<dbReference type="Pfam" id="PF08245">
    <property type="entry name" value="Mur_ligase_M"/>
    <property type="match status" value="1"/>
</dbReference>
<evidence type="ECO:0000313" key="13">
    <source>
        <dbReference type="EMBL" id="MFC4409891.1"/>
    </source>
</evidence>
<dbReference type="InterPro" id="IPR013221">
    <property type="entry name" value="Mur_ligase_cen"/>
</dbReference>
<dbReference type="GO" id="GO:0016874">
    <property type="term" value="F:ligase activity"/>
    <property type="evidence" value="ECO:0007669"/>
    <property type="project" value="UniProtKB-KW"/>
</dbReference>
<evidence type="ECO:0000256" key="9">
    <source>
        <dbReference type="ARBA" id="ARBA00047493"/>
    </source>
</evidence>
<dbReference type="PANTHER" id="PTHR11136">
    <property type="entry name" value="FOLYLPOLYGLUTAMATE SYNTHASE-RELATED"/>
    <property type="match status" value="1"/>
</dbReference>
<gene>
    <name evidence="13" type="ORF">ACFOZY_05500</name>
</gene>
<proteinExistence type="inferred from homology"/>
<dbReference type="PROSITE" id="PS01011">
    <property type="entry name" value="FOLYLPOLYGLU_SYNT_1"/>
    <property type="match status" value="1"/>
</dbReference>
<dbReference type="Gene3D" id="3.40.1190.10">
    <property type="entry name" value="Mur-like, catalytic domain"/>
    <property type="match status" value="1"/>
</dbReference>
<dbReference type="InterPro" id="IPR036565">
    <property type="entry name" value="Mur-like_cat_sf"/>
</dbReference>
<evidence type="ECO:0000259" key="12">
    <source>
        <dbReference type="Pfam" id="PF08245"/>
    </source>
</evidence>
<dbReference type="EC" id="6.3.2.17" evidence="2"/>
<feature type="domain" description="Mur ligase central" evidence="12">
    <location>
        <begin position="46"/>
        <end position="261"/>
    </location>
</feature>
<protein>
    <recommendedName>
        <fullName evidence="2">tetrahydrofolate synthase</fullName>
        <ecNumber evidence="2">6.3.2.17</ecNumber>
    </recommendedName>
    <alternativeName>
        <fullName evidence="8">Tetrahydrofolylpolyglutamate synthase</fullName>
    </alternativeName>
</protein>
<dbReference type="Gene3D" id="3.90.190.20">
    <property type="entry name" value="Mur ligase, C-terminal domain"/>
    <property type="match status" value="1"/>
</dbReference>